<evidence type="ECO:0000313" key="2">
    <source>
        <dbReference type="Proteomes" id="UP000218231"/>
    </source>
</evidence>
<accession>A0A2A2L2D0</accession>
<gene>
    <name evidence="1" type="ORF">WR25_22660</name>
</gene>
<dbReference type="AlphaFoldDB" id="A0A2A2L2D0"/>
<organism evidence="1 2">
    <name type="scientific">Diploscapter pachys</name>
    <dbReference type="NCBI Taxonomy" id="2018661"/>
    <lineage>
        <taxon>Eukaryota</taxon>
        <taxon>Metazoa</taxon>
        <taxon>Ecdysozoa</taxon>
        <taxon>Nematoda</taxon>
        <taxon>Chromadorea</taxon>
        <taxon>Rhabditida</taxon>
        <taxon>Rhabditina</taxon>
        <taxon>Rhabditomorpha</taxon>
        <taxon>Rhabditoidea</taxon>
        <taxon>Rhabditidae</taxon>
        <taxon>Diploscapter</taxon>
    </lineage>
</organism>
<dbReference type="SUPFAM" id="SSF52799">
    <property type="entry name" value="(Phosphotyrosine protein) phosphatases II"/>
    <property type="match status" value="1"/>
</dbReference>
<comment type="caution">
    <text evidence="1">The sequence shown here is derived from an EMBL/GenBank/DDBJ whole genome shotgun (WGS) entry which is preliminary data.</text>
</comment>
<sequence>MVIAATLVYSNGLTPLQAVKLIREKRPGAVQCNMQVEALHKLKLLLCNGKGLIIPKEKLGSIKEYLDYNKYFINKAESRLYGHIPKVVYLTMLAILEVFFEKVDMDLVKLDNGYYVFQCKCYKMTEKLYYDESELEVGLLGADLSPVAEWYTNLMHRGMTISAYEYFLKVGSIFTRIMILQKNTNFLIQHLTDFRQLVRFLDYFFHATFHQLCKKEELLHQLWIDKNCGYSGSGQLAKDPNGNVKFI</sequence>
<keyword evidence="2" id="KW-1185">Reference proteome</keyword>
<dbReference type="STRING" id="2018661.A0A2A2L2D0"/>
<reference evidence="1 2" key="1">
    <citation type="journal article" date="2017" name="Curr. Biol.">
        <title>Genome architecture and evolution of a unichromosomal asexual nematode.</title>
        <authorList>
            <person name="Fradin H."/>
            <person name="Zegar C."/>
            <person name="Gutwein M."/>
            <person name="Lucas J."/>
            <person name="Kovtun M."/>
            <person name="Corcoran D."/>
            <person name="Baugh L.R."/>
            <person name="Kiontke K."/>
            <person name="Gunsalus K."/>
            <person name="Fitch D.H."/>
            <person name="Piano F."/>
        </authorList>
    </citation>
    <scope>NUCLEOTIDE SEQUENCE [LARGE SCALE GENOMIC DNA]</scope>
    <source>
        <strain evidence="1">PF1309</strain>
    </source>
</reference>
<evidence type="ECO:0000313" key="1">
    <source>
        <dbReference type="EMBL" id="PAV80237.1"/>
    </source>
</evidence>
<dbReference type="EMBL" id="LIAE01007299">
    <property type="protein sequence ID" value="PAV80237.1"/>
    <property type="molecule type" value="Genomic_DNA"/>
</dbReference>
<dbReference type="InterPro" id="IPR029021">
    <property type="entry name" value="Prot-tyrosine_phosphatase-like"/>
</dbReference>
<proteinExistence type="predicted"/>
<name>A0A2A2L2D0_9BILA</name>
<dbReference type="OrthoDB" id="542013at2759"/>
<dbReference type="Gene3D" id="3.90.190.10">
    <property type="entry name" value="Protein tyrosine phosphatase superfamily"/>
    <property type="match status" value="1"/>
</dbReference>
<protein>
    <submittedName>
        <fullName evidence="1">Uncharacterized protein</fullName>
    </submittedName>
</protein>
<dbReference type="Proteomes" id="UP000218231">
    <property type="component" value="Unassembled WGS sequence"/>
</dbReference>